<accession>A4C954</accession>
<evidence type="ECO:0000256" key="3">
    <source>
        <dbReference type="ARBA" id="ARBA00023004"/>
    </source>
</evidence>
<evidence type="ECO:0000313" key="6">
    <source>
        <dbReference type="EMBL" id="EAR29119.1"/>
    </source>
</evidence>
<dbReference type="SUPFAM" id="SSF56300">
    <property type="entry name" value="Metallo-dependent phosphatases"/>
    <property type="match status" value="1"/>
</dbReference>
<keyword evidence="2" id="KW-0378">Hydrolase</keyword>
<evidence type="ECO:0000256" key="2">
    <source>
        <dbReference type="ARBA" id="ARBA00022801"/>
    </source>
</evidence>
<dbReference type="Pfam" id="PF00149">
    <property type="entry name" value="Metallophos"/>
    <property type="match status" value="1"/>
</dbReference>
<dbReference type="GO" id="GO:0016787">
    <property type="term" value="F:hydrolase activity"/>
    <property type="evidence" value="ECO:0007669"/>
    <property type="project" value="UniProtKB-KW"/>
</dbReference>
<dbReference type="InterPro" id="IPR050884">
    <property type="entry name" value="CNP_phosphodiesterase-III"/>
</dbReference>
<evidence type="ECO:0000256" key="4">
    <source>
        <dbReference type="ARBA" id="ARBA00025742"/>
    </source>
</evidence>
<keyword evidence="1" id="KW-0479">Metal-binding</keyword>
<evidence type="ECO:0000313" key="7">
    <source>
        <dbReference type="Proteomes" id="UP000006201"/>
    </source>
</evidence>
<dbReference type="OrthoDB" id="9784378at2"/>
<protein>
    <submittedName>
        <fullName evidence="6">Cyclic 3',5'-adenosine monophosphate phosphodiesterase</fullName>
    </submittedName>
</protein>
<evidence type="ECO:0000256" key="1">
    <source>
        <dbReference type="ARBA" id="ARBA00022723"/>
    </source>
</evidence>
<keyword evidence="7" id="KW-1185">Reference proteome</keyword>
<evidence type="ECO:0000259" key="5">
    <source>
        <dbReference type="Pfam" id="PF00149"/>
    </source>
</evidence>
<dbReference type="Gene3D" id="3.60.21.10">
    <property type="match status" value="1"/>
</dbReference>
<dbReference type="PANTHER" id="PTHR42988">
    <property type="entry name" value="PHOSPHOHYDROLASE"/>
    <property type="match status" value="1"/>
</dbReference>
<dbReference type="HOGENOM" id="CLU_070320_0_0_6"/>
<dbReference type="PANTHER" id="PTHR42988:SF2">
    <property type="entry name" value="CYCLIC NUCLEOTIDE PHOSPHODIESTERASE CBUA0032-RELATED"/>
    <property type="match status" value="1"/>
</dbReference>
<dbReference type="EMBL" id="AAOH01000003">
    <property type="protein sequence ID" value="EAR29119.1"/>
    <property type="molecule type" value="Genomic_DNA"/>
</dbReference>
<sequence length="263" mass="29567">MAWFDEVLSIDKSQLRFAHISDCHLFAEVNECYFGVNCCDSLRLVLTDLAEQTLDFVIFGGDLTQDHSLASYQLFAQLVNEAQLPCPVLWLPGNHDELDCYQQAFSMLPSHVISRAKWVQSPNLTVALVNSKGPTPAGWVEPAHLTELVCKIKTAAEKNVVFCHHHPKAIAGYLDKHILENGEWFLTQLAQTEQVTTVFHGHVHNDYLQQHGELSIYATPATSIQFVKNSATWQQEDLGAGYRIIHSNQLGEISSEVVWLARK</sequence>
<comment type="similarity">
    <text evidence="4">Belongs to the cyclic nucleotide phosphodiesterase class-III family.</text>
</comment>
<dbReference type="GO" id="GO:0046872">
    <property type="term" value="F:metal ion binding"/>
    <property type="evidence" value="ECO:0007669"/>
    <property type="project" value="UniProtKB-KW"/>
</dbReference>
<comment type="caution">
    <text evidence="6">The sequence shown here is derived from an EMBL/GenBank/DDBJ whole genome shotgun (WGS) entry which is preliminary data.</text>
</comment>
<feature type="domain" description="Calcineurin-like phosphoesterase" evidence="5">
    <location>
        <begin position="15"/>
        <end position="205"/>
    </location>
</feature>
<dbReference type="RefSeq" id="WP_009838380.1">
    <property type="nucleotide sequence ID" value="NZ_AAOH01000003.1"/>
</dbReference>
<proteinExistence type="inferred from homology"/>
<keyword evidence="3" id="KW-0408">Iron</keyword>
<reference evidence="6 7" key="1">
    <citation type="submission" date="2006-02" db="EMBL/GenBank/DDBJ databases">
        <authorList>
            <person name="Moran M.A."/>
            <person name="Kjelleberg S."/>
            <person name="Egan S."/>
            <person name="Saunders N."/>
            <person name="Thomas T."/>
            <person name="Ferriera S."/>
            <person name="Johnson J."/>
            <person name="Kravitz S."/>
            <person name="Halpern A."/>
            <person name="Remington K."/>
            <person name="Beeson K."/>
            <person name="Tran B."/>
            <person name="Rogers Y.-H."/>
            <person name="Friedman R."/>
            <person name="Venter J.C."/>
        </authorList>
    </citation>
    <scope>NUCLEOTIDE SEQUENCE [LARGE SCALE GENOMIC DNA]</scope>
    <source>
        <strain evidence="6 7">D2</strain>
    </source>
</reference>
<name>A4C954_9GAMM</name>
<dbReference type="InterPro" id="IPR029052">
    <property type="entry name" value="Metallo-depent_PP-like"/>
</dbReference>
<organism evidence="6 7">
    <name type="scientific">Pseudoalteromonas tunicata D2</name>
    <dbReference type="NCBI Taxonomy" id="87626"/>
    <lineage>
        <taxon>Bacteria</taxon>
        <taxon>Pseudomonadati</taxon>
        <taxon>Pseudomonadota</taxon>
        <taxon>Gammaproteobacteria</taxon>
        <taxon>Alteromonadales</taxon>
        <taxon>Pseudoalteromonadaceae</taxon>
        <taxon>Pseudoalteromonas</taxon>
    </lineage>
</organism>
<dbReference type="STRING" id="87626.PTD2_08744"/>
<gene>
    <name evidence="6" type="ORF">PTD2_08744</name>
</gene>
<dbReference type="Proteomes" id="UP000006201">
    <property type="component" value="Unassembled WGS sequence"/>
</dbReference>
<dbReference type="eggNOG" id="COG1409">
    <property type="taxonomic scope" value="Bacteria"/>
</dbReference>
<dbReference type="InterPro" id="IPR004843">
    <property type="entry name" value="Calcineurin-like_PHP"/>
</dbReference>
<dbReference type="AlphaFoldDB" id="A4C954"/>